<comment type="caution">
    <text evidence="1">The sequence shown here is derived from an EMBL/GenBank/DDBJ whole genome shotgun (WGS) entry which is preliminary data.</text>
</comment>
<reference evidence="1 2" key="1">
    <citation type="journal article" date="2019" name="bioRxiv">
        <title>Bacteria contribute to plant secondary compound degradation in a generalist herbivore system.</title>
        <authorList>
            <person name="Francoeur C.B."/>
            <person name="Khadempour L."/>
            <person name="Moreira-Soto R.D."/>
            <person name="Gotting K."/>
            <person name="Book A.J."/>
            <person name="Pinto-Tomas A.A."/>
            <person name="Keefover-Ring K."/>
            <person name="Currie C.R."/>
        </authorList>
    </citation>
    <scope>NUCLEOTIDE SEQUENCE [LARGE SCALE GENOMIC DNA]</scope>
    <source>
        <strain evidence="1 2">Acro-805</strain>
    </source>
</reference>
<gene>
    <name evidence="1" type="ORF">F3J38_21975</name>
</gene>
<evidence type="ECO:0000313" key="2">
    <source>
        <dbReference type="Proteomes" id="UP000780690"/>
    </source>
</evidence>
<protein>
    <submittedName>
        <fullName evidence="1">Uncharacterized protein</fullName>
    </submittedName>
</protein>
<evidence type="ECO:0000313" key="1">
    <source>
        <dbReference type="EMBL" id="NIF02682.1"/>
    </source>
</evidence>
<keyword evidence="2" id="KW-1185">Reference proteome</keyword>
<dbReference type="Proteomes" id="UP000780690">
    <property type="component" value="Unassembled WGS sequence"/>
</dbReference>
<dbReference type="EMBL" id="VWXD01000009">
    <property type="protein sequence ID" value="NIF02682.1"/>
    <property type="molecule type" value="Genomic_DNA"/>
</dbReference>
<proteinExistence type="predicted"/>
<name>A0ABX0R0F1_9GAMM</name>
<dbReference type="RefSeq" id="WP_167141970.1">
    <property type="nucleotide sequence ID" value="NZ_VWXD01000009.1"/>
</dbReference>
<organism evidence="1 2">
    <name type="scientific">Candidatus Pantoea formicae</name>
    <dbReference type="NCBI Taxonomy" id="2608355"/>
    <lineage>
        <taxon>Bacteria</taxon>
        <taxon>Pseudomonadati</taxon>
        <taxon>Pseudomonadota</taxon>
        <taxon>Gammaproteobacteria</taxon>
        <taxon>Enterobacterales</taxon>
        <taxon>Erwiniaceae</taxon>
        <taxon>Pantoea</taxon>
    </lineage>
</organism>
<accession>A0ABX0R0F1</accession>
<sequence>MNILLHISWSVQTLNHRRRTTATISVVAVVLSGFRDNDFFCSGKMKRKTIFIKKVIYVGACVQSGTKYGLLTYTGLIAAKFYVMSDSGFFSHRLLLP</sequence>